<reference evidence="1 2" key="1">
    <citation type="submission" date="2017-03" db="EMBL/GenBank/DDBJ databases">
        <title>Genome of the blue death feigning beetle - Asbolus verrucosus.</title>
        <authorList>
            <person name="Rider S.D."/>
        </authorList>
    </citation>
    <scope>NUCLEOTIDE SEQUENCE [LARGE SCALE GENOMIC DNA]</scope>
    <source>
        <strain evidence="1">Butters</strain>
        <tissue evidence="1">Head and leg muscle</tissue>
    </source>
</reference>
<comment type="caution">
    <text evidence="1">The sequence shown here is derived from an EMBL/GenBank/DDBJ whole genome shotgun (WGS) entry which is preliminary data.</text>
</comment>
<dbReference type="Proteomes" id="UP000292052">
    <property type="component" value="Unassembled WGS sequence"/>
</dbReference>
<evidence type="ECO:0000313" key="2">
    <source>
        <dbReference type="Proteomes" id="UP000292052"/>
    </source>
</evidence>
<gene>
    <name evidence="1" type="ORF">BDFB_008960</name>
</gene>
<keyword evidence="2" id="KW-1185">Reference proteome</keyword>
<sequence>MHNKCSSYGYGLPCNVLLCFARQTVTSGRWELFYQQSLFFFWCKFRCLHYAMTSKADGGWWCIAKYFGPNVGSP</sequence>
<organism evidence="1 2">
    <name type="scientific">Asbolus verrucosus</name>
    <name type="common">Desert ironclad beetle</name>
    <dbReference type="NCBI Taxonomy" id="1661398"/>
    <lineage>
        <taxon>Eukaryota</taxon>
        <taxon>Metazoa</taxon>
        <taxon>Ecdysozoa</taxon>
        <taxon>Arthropoda</taxon>
        <taxon>Hexapoda</taxon>
        <taxon>Insecta</taxon>
        <taxon>Pterygota</taxon>
        <taxon>Neoptera</taxon>
        <taxon>Endopterygota</taxon>
        <taxon>Coleoptera</taxon>
        <taxon>Polyphaga</taxon>
        <taxon>Cucujiformia</taxon>
        <taxon>Tenebrionidae</taxon>
        <taxon>Pimeliinae</taxon>
        <taxon>Asbolus</taxon>
    </lineage>
</organism>
<name>A0A482V651_ASBVE</name>
<protein>
    <submittedName>
        <fullName evidence="1">Uncharacterized protein</fullName>
    </submittedName>
</protein>
<dbReference type="EMBL" id="QDEB01133803">
    <property type="protein sequence ID" value="RZB38779.1"/>
    <property type="molecule type" value="Genomic_DNA"/>
</dbReference>
<dbReference type="AlphaFoldDB" id="A0A482V651"/>
<evidence type="ECO:0000313" key="1">
    <source>
        <dbReference type="EMBL" id="RZB38779.1"/>
    </source>
</evidence>
<proteinExistence type="predicted"/>
<accession>A0A482V651</accession>